<keyword evidence="8 13" id="KW-0675">Receptor</keyword>
<dbReference type="PRINTS" id="PR00546">
    <property type="entry name" value="THYROIDHORMR"/>
</dbReference>
<organism evidence="13 14">
    <name type="scientific">Argiope bruennichi</name>
    <name type="common">Wasp spider</name>
    <name type="synonym">Aranea bruennichi</name>
    <dbReference type="NCBI Taxonomy" id="94029"/>
    <lineage>
        <taxon>Eukaryota</taxon>
        <taxon>Metazoa</taxon>
        <taxon>Ecdysozoa</taxon>
        <taxon>Arthropoda</taxon>
        <taxon>Chelicerata</taxon>
        <taxon>Arachnida</taxon>
        <taxon>Araneae</taxon>
        <taxon>Araneomorphae</taxon>
        <taxon>Entelegynae</taxon>
        <taxon>Araneoidea</taxon>
        <taxon>Araneidae</taxon>
        <taxon>Argiope</taxon>
    </lineage>
</organism>
<feature type="region of interest" description="Disordered" evidence="10">
    <location>
        <begin position="780"/>
        <end position="840"/>
    </location>
</feature>
<name>A0A8T0FCT4_ARGBR</name>
<feature type="compositionally biased region" description="Low complexity" evidence="10">
    <location>
        <begin position="612"/>
        <end position="622"/>
    </location>
</feature>
<keyword evidence="7" id="KW-0804">Transcription</keyword>
<dbReference type="InterPro" id="IPR000536">
    <property type="entry name" value="Nucl_hrmn_rcpt_lig-bd"/>
</dbReference>
<evidence type="ECO:0000313" key="14">
    <source>
        <dbReference type="Proteomes" id="UP000807504"/>
    </source>
</evidence>
<comment type="similarity">
    <text evidence="1">Belongs to the nuclear hormone receptor family. NR1 subfamily.</text>
</comment>
<dbReference type="CDD" id="cd07166">
    <property type="entry name" value="NR_DBD_REV_ERB"/>
    <property type="match status" value="1"/>
</dbReference>
<dbReference type="GO" id="GO:0009755">
    <property type="term" value="P:hormone-mediated signaling pathway"/>
    <property type="evidence" value="ECO:0007669"/>
    <property type="project" value="TreeGrafter"/>
</dbReference>
<evidence type="ECO:0000256" key="2">
    <source>
        <dbReference type="ARBA" id="ARBA00022723"/>
    </source>
</evidence>
<comment type="caution">
    <text evidence="13">The sequence shown here is derived from an EMBL/GenBank/DDBJ whole genome shotgun (WGS) entry which is preliminary data.</text>
</comment>
<protein>
    <submittedName>
        <fullName evidence="13">Nuclear hormone receptor E75 like protein</fullName>
    </submittedName>
</protein>
<feature type="compositionally biased region" description="Polar residues" evidence="10">
    <location>
        <begin position="942"/>
        <end position="955"/>
    </location>
</feature>
<dbReference type="Pfam" id="PF00105">
    <property type="entry name" value="zf-C4"/>
    <property type="match status" value="1"/>
</dbReference>
<dbReference type="GO" id="GO:0000122">
    <property type="term" value="P:negative regulation of transcription by RNA polymerase II"/>
    <property type="evidence" value="ECO:0007669"/>
    <property type="project" value="TreeGrafter"/>
</dbReference>
<evidence type="ECO:0000256" key="7">
    <source>
        <dbReference type="ARBA" id="ARBA00023163"/>
    </source>
</evidence>
<dbReference type="FunFam" id="1.10.565.10:FF:000029">
    <property type="entry name" value="Ecdysone-induced protein 75B, isoform B"/>
    <property type="match status" value="1"/>
</dbReference>
<evidence type="ECO:0000256" key="4">
    <source>
        <dbReference type="ARBA" id="ARBA00022833"/>
    </source>
</evidence>
<dbReference type="PROSITE" id="PS00031">
    <property type="entry name" value="NUCLEAR_REC_DBD_1"/>
    <property type="match status" value="1"/>
</dbReference>
<accession>A0A8T0FCT4</accession>
<sequence>MILTDKDLQLLSSIPSSVPDQEKRENDLKIEFDGTTVLCRVCGDKASGFHYGVHSCEGCKGFFRRSIQQKIQYRPCTKNQQCSILRINRNRCQYCRLKKCIAVGMSRDVVDKKFCGKKMTSILSRLLTADKPWTAPYMVPMPAQRPIYSQSVTSSSSQVLAPQHNVVSGNEFPPVQVPAGRRKKTSRKSQDTPVRFGRVPKREKAKILAAMQKVNASSQEKALGAELEDELRLLTTIVRAHEETCDYTKDKVIGLVEKARNQPVYTQCPPQLACPLNPAPHIMENGASHYMEDFSERFAPAIKGVVEFAKRIPGFGFLSQDDQVTLLKAGVFEVLLVRLACMFDSHANSLICLNGQVLRRESLHSASNARFLLDSMFDFAERLNTLHLSDSEVGLFCAVVVIASDRPGLRNTDLVCKVQQKMKNILEKAVSANHPENPNIFGDLMKKIPDLRTLNTLHSEKLLAYKMEPCNRRAAGAIDGITDTSMNNQTAYTAIPHDIWSTYSLVAAHPPCLAPEEDLRSTSPGQHSQHGGSTTGSEWSTTDSKDEHDLVGSPRSIGSGLCVDDVKSPIRTSSFSSSRSYANEETWQSEANQTVVDYHHSMPKRPLENPGSEHGSSSGDEGYFIDSPIKGHVYPKLRRVDSPTDSGIESGKEHGPSTTPTISVCSSPRSSVDEKVKDMDHDNASEKHDTIEDMPVLKRALQAPPIINPHMLMDEAYRHHKKFRAARREAESPASPSQVSLASTHSTLVRTLEQAPRYLSEQQLKRTDLIHNIIMQKETLPGQQQPSQPQHQQTHQQTLSQSHHADTQSYSCPSMQNNHYPFSSVPNPSGSSPASTFASSNGQTHKNLLVCPNGYYMPQGGNVQQTSIYSPATSVSWQFTQQSSSAATVTSASPVQVHAQYEHSSHMPQNSPGSHQNSTSNYCSSPVANTSRAGSPRLLYNPRSSPPATTSPLVMNGNGLCSSTIQTVCQADMRPGQTEASYKPSGESQPLNLSKKLFSPPPMLKIES</sequence>
<dbReference type="PANTHER" id="PTHR24082">
    <property type="entry name" value="NUCLEAR HORMONE RECEPTOR"/>
    <property type="match status" value="1"/>
</dbReference>
<keyword evidence="9" id="KW-0539">Nucleus</keyword>
<feature type="compositionally biased region" description="Low complexity" evidence="10">
    <location>
        <begin position="780"/>
        <end position="802"/>
    </location>
</feature>
<dbReference type="GO" id="GO:0018990">
    <property type="term" value="P:ecdysis, chitin-based cuticle"/>
    <property type="evidence" value="ECO:0007669"/>
    <property type="project" value="UniProtKB-ARBA"/>
</dbReference>
<keyword evidence="6" id="KW-0238">DNA-binding</keyword>
<feature type="compositionally biased region" description="Polar residues" evidence="10">
    <location>
        <begin position="906"/>
        <end position="933"/>
    </location>
</feature>
<evidence type="ECO:0000313" key="13">
    <source>
        <dbReference type="EMBL" id="KAF8786743.1"/>
    </source>
</evidence>
<feature type="region of interest" description="Disordered" evidence="10">
    <location>
        <begin position="890"/>
        <end position="955"/>
    </location>
</feature>
<dbReference type="InterPro" id="IPR035500">
    <property type="entry name" value="NHR-like_dom_sf"/>
</dbReference>
<dbReference type="Pfam" id="PF00104">
    <property type="entry name" value="Hormone_recep"/>
    <property type="match status" value="1"/>
</dbReference>
<feature type="region of interest" description="Disordered" evidence="10">
    <location>
        <begin position="601"/>
        <end position="622"/>
    </location>
</feature>
<evidence type="ECO:0000256" key="9">
    <source>
        <dbReference type="ARBA" id="ARBA00023242"/>
    </source>
</evidence>
<feature type="compositionally biased region" description="Low complexity" evidence="10">
    <location>
        <begin position="531"/>
        <end position="542"/>
    </location>
</feature>
<dbReference type="InterPro" id="IPR001728">
    <property type="entry name" value="ThyrH_rcpt"/>
</dbReference>
<dbReference type="Gene3D" id="1.10.565.10">
    <property type="entry name" value="Retinoid X Receptor"/>
    <property type="match status" value="1"/>
</dbReference>
<feature type="compositionally biased region" description="Pro residues" evidence="10">
    <location>
        <begin position="999"/>
        <end position="1008"/>
    </location>
</feature>
<keyword evidence="5" id="KW-0805">Transcription regulation</keyword>
<dbReference type="PROSITE" id="PS51843">
    <property type="entry name" value="NR_LBD"/>
    <property type="match status" value="1"/>
</dbReference>
<evidence type="ECO:0000259" key="12">
    <source>
        <dbReference type="PROSITE" id="PS51843"/>
    </source>
</evidence>
<reference evidence="13" key="2">
    <citation type="submission" date="2020-06" db="EMBL/GenBank/DDBJ databases">
        <authorList>
            <person name="Sheffer M."/>
        </authorList>
    </citation>
    <scope>NUCLEOTIDE SEQUENCE</scope>
</reference>
<dbReference type="SMART" id="SM00399">
    <property type="entry name" value="ZnF_C4"/>
    <property type="match status" value="1"/>
</dbReference>
<dbReference type="InterPro" id="IPR001628">
    <property type="entry name" value="Znf_hrmn_rcpt"/>
</dbReference>
<dbReference type="SUPFAM" id="SSF48508">
    <property type="entry name" value="Nuclear receptor ligand-binding domain"/>
    <property type="match status" value="1"/>
</dbReference>
<dbReference type="SMART" id="SM00430">
    <property type="entry name" value="HOLI"/>
    <property type="match status" value="1"/>
</dbReference>
<dbReference type="Gene3D" id="3.30.50.10">
    <property type="entry name" value="Erythroid Transcription Factor GATA-1, subunit A"/>
    <property type="match status" value="1"/>
</dbReference>
<feature type="compositionally biased region" description="Polar residues" evidence="10">
    <location>
        <begin position="807"/>
        <end position="827"/>
    </location>
</feature>
<dbReference type="Proteomes" id="UP000807504">
    <property type="component" value="Unassembled WGS sequence"/>
</dbReference>
<evidence type="ECO:0000256" key="10">
    <source>
        <dbReference type="SAM" id="MobiDB-lite"/>
    </source>
</evidence>
<gene>
    <name evidence="13" type="ORF">HNY73_008421</name>
</gene>
<evidence type="ECO:0000256" key="5">
    <source>
        <dbReference type="ARBA" id="ARBA00023015"/>
    </source>
</evidence>
<feature type="region of interest" description="Disordered" evidence="10">
    <location>
        <begin position="170"/>
        <end position="193"/>
    </location>
</feature>
<feature type="domain" description="Nuclear receptor" evidence="11">
    <location>
        <begin position="36"/>
        <end position="112"/>
    </location>
</feature>
<dbReference type="InterPro" id="IPR001723">
    <property type="entry name" value="Nuclear_hrmn_rcpt"/>
</dbReference>
<feature type="domain" description="NR LBD" evidence="12">
    <location>
        <begin position="229"/>
        <end position="484"/>
    </location>
</feature>
<dbReference type="GO" id="GO:0035075">
    <property type="term" value="P:response to ecdysone"/>
    <property type="evidence" value="ECO:0007669"/>
    <property type="project" value="UniProtKB-ARBA"/>
</dbReference>
<dbReference type="GO" id="GO:0045944">
    <property type="term" value="P:positive regulation of transcription by RNA polymerase II"/>
    <property type="evidence" value="ECO:0007669"/>
    <property type="project" value="TreeGrafter"/>
</dbReference>
<dbReference type="InterPro" id="IPR050234">
    <property type="entry name" value="Nuclear_hormone_rcpt_NR1"/>
</dbReference>
<dbReference type="EMBL" id="JABXBU010000015">
    <property type="protein sequence ID" value="KAF8786743.1"/>
    <property type="molecule type" value="Genomic_DNA"/>
</dbReference>
<dbReference type="SUPFAM" id="SSF57716">
    <property type="entry name" value="Glucocorticoid receptor-like (DNA-binding domain)"/>
    <property type="match status" value="1"/>
</dbReference>
<dbReference type="GO" id="GO:0008270">
    <property type="term" value="F:zinc ion binding"/>
    <property type="evidence" value="ECO:0007669"/>
    <property type="project" value="UniProtKB-KW"/>
</dbReference>
<dbReference type="FunFam" id="3.30.50.10:FF:000056">
    <property type="entry name" value="Peroxisome proliferator-activated receptor gamma"/>
    <property type="match status" value="1"/>
</dbReference>
<dbReference type="InterPro" id="IPR013088">
    <property type="entry name" value="Znf_NHR/GATA"/>
</dbReference>
<dbReference type="AlphaFoldDB" id="A0A8T0FCT4"/>
<proteinExistence type="inferred from homology"/>
<feature type="region of interest" description="Disordered" evidence="10">
    <location>
        <begin position="639"/>
        <end position="673"/>
    </location>
</feature>
<evidence type="ECO:0000256" key="6">
    <source>
        <dbReference type="ARBA" id="ARBA00023125"/>
    </source>
</evidence>
<feature type="compositionally biased region" description="Polar residues" evidence="10">
    <location>
        <begin position="656"/>
        <end position="670"/>
    </location>
</feature>
<feature type="region of interest" description="Disordered" evidence="10">
    <location>
        <begin position="723"/>
        <end position="742"/>
    </location>
</feature>
<evidence type="ECO:0000256" key="8">
    <source>
        <dbReference type="ARBA" id="ARBA00023170"/>
    </source>
</evidence>
<dbReference type="PROSITE" id="PS51030">
    <property type="entry name" value="NUCLEAR_REC_DBD_2"/>
    <property type="match status" value="1"/>
</dbReference>
<keyword evidence="14" id="KW-1185">Reference proteome</keyword>
<dbReference type="PRINTS" id="PR00047">
    <property type="entry name" value="STROIDFINGER"/>
</dbReference>
<evidence type="ECO:0000256" key="3">
    <source>
        <dbReference type="ARBA" id="ARBA00022771"/>
    </source>
</evidence>
<dbReference type="GO" id="GO:0004879">
    <property type="term" value="F:nuclear receptor activity"/>
    <property type="evidence" value="ECO:0007669"/>
    <property type="project" value="InterPro"/>
</dbReference>
<dbReference type="GO" id="GO:0007553">
    <property type="term" value="P:regulation of ecdysteroid metabolic process"/>
    <property type="evidence" value="ECO:0007669"/>
    <property type="project" value="UniProtKB-ARBA"/>
</dbReference>
<keyword evidence="3" id="KW-0863">Zinc-finger</keyword>
<dbReference type="GO" id="GO:0030154">
    <property type="term" value="P:cell differentiation"/>
    <property type="evidence" value="ECO:0007669"/>
    <property type="project" value="TreeGrafter"/>
</dbReference>
<keyword evidence="4" id="KW-0862">Zinc</keyword>
<evidence type="ECO:0000259" key="11">
    <source>
        <dbReference type="PROSITE" id="PS51030"/>
    </source>
</evidence>
<feature type="compositionally biased region" description="Low complexity" evidence="10">
    <location>
        <begin position="828"/>
        <end position="840"/>
    </location>
</feature>
<dbReference type="GO" id="GO:0020037">
    <property type="term" value="F:heme binding"/>
    <property type="evidence" value="ECO:0007669"/>
    <property type="project" value="UniProtKB-ARBA"/>
</dbReference>
<dbReference type="PRINTS" id="PR00398">
    <property type="entry name" value="STRDHORMONER"/>
</dbReference>
<feature type="region of interest" description="Disordered" evidence="10">
    <location>
        <begin position="514"/>
        <end position="563"/>
    </location>
</feature>
<feature type="compositionally biased region" description="Polar residues" evidence="10">
    <location>
        <begin position="521"/>
        <end position="530"/>
    </location>
</feature>
<dbReference type="PANTHER" id="PTHR24082:SF473">
    <property type="entry name" value="ECDYSONE-INDUCED PROTEIN 75B, ISOFORM B"/>
    <property type="match status" value="1"/>
</dbReference>
<dbReference type="GO" id="GO:0000978">
    <property type="term" value="F:RNA polymerase II cis-regulatory region sequence-specific DNA binding"/>
    <property type="evidence" value="ECO:0007669"/>
    <property type="project" value="TreeGrafter"/>
</dbReference>
<feature type="region of interest" description="Disordered" evidence="10">
    <location>
        <begin position="972"/>
        <end position="1008"/>
    </location>
</feature>
<reference evidence="13" key="1">
    <citation type="journal article" date="2020" name="bioRxiv">
        <title>Chromosome-level reference genome of the European wasp spider Argiope bruennichi: a resource for studies on range expansion and evolutionary adaptation.</title>
        <authorList>
            <person name="Sheffer M.M."/>
            <person name="Hoppe A."/>
            <person name="Krehenwinkel H."/>
            <person name="Uhl G."/>
            <person name="Kuss A.W."/>
            <person name="Jensen L."/>
            <person name="Jensen C."/>
            <person name="Gillespie R.G."/>
            <person name="Hoff K.J."/>
            <person name="Prost S."/>
        </authorList>
    </citation>
    <scope>NUCLEOTIDE SEQUENCE</scope>
</reference>
<keyword evidence="2" id="KW-0479">Metal-binding</keyword>
<evidence type="ECO:0000256" key="1">
    <source>
        <dbReference type="ARBA" id="ARBA00008092"/>
    </source>
</evidence>